<dbReference type="NCBIfam" id="TIGR02436">
    <property type="entry name" value="four helix bundle protein"/>
    <property type="match status" value="1"/>
</dbReference>
<proteinExistence type="predicted"/>
<dbReference type="OrthoDB" id="9811959at2"/>
<evidence type="ECO:0000313" key="1">
    <source>
        <dbReference type="EMBL" id="PEN13214.1"/>
    </source>
</evidence>
<dbReference type="InterPro" id="IPR036583">
    <property type="entry name" value="23S_rRNA_IVS_sf"/>
</dbReference>
<dbReference type="Pfam" id="PF05635">
    <property type="entry name" value="23S_rRNA_IVP"/>
    <property type="match status" value="1"/>
</dbReference>
<comment type="caution">
    <text evidence="1">The sequence shown here is derived from an EMBL/GenBank/DDBJ whole genome shotgun (WGS) entry which is preliminary data.</text>
</comment>
<dbReference type="PANTHER" id="PTHR38471:SF2">
    <property type="entry name" value="FOUR HELIX BUNDLE PROTEIN"/>
    <property type="match status" value="1"/>
</dbReference>
<dbReference type="SUPFAM" id="SSF158446">
    <property type="entry name" value="IVS-encoded protein-like"/>
    <property type="match status" value="1"/>
</dbReference>
<dbReference type="PANTHER" id="PTHR38471">
    <property type="entry name" value="FOUR HELIX BUNDLE PROTEIN"/>
    <property type="match status" value="1"/>
</dbReference>
<evidence type="ECO:0008006" key="3">
    <source>
        <dbReference type="Google" id="ProtNLM"/>
    </source>
</evidence>
<dbReference type="Proteomes" id="UP000220102">
    <property type="component" value="Unassembled WGS sequence"/>
</dbReference>
<accession>A0A2A8CXA0</accession>
<dbReference type="AlphaFoldDB" id="A0A2A8CXA0"/>
<reference evidence="1 2" key="1">
    <citation type="submission" date="2017-10" db="EMBL/GenBank/DDBJ databases">
        <title>Draft genome of Longibacter Salinarum.</title>
        <authorList>
            <person name="Goh K.M."/>
            <person name="Shamsir M.S."/>
            <person name="Lim S.W."/>
        </authorList>
    </citation>
    <scope>NUCLEOTIDE SEQUENCE [LARGE SCALE GENOMIC DNA]</scope>
    <source>
        <strain evidence="1 2">KCTC 52045</strain>
    </source>
</reference>
<dbReference type="EMBL" id="PDEQ01000005">
    <property type="protein sequence ID" value="PEN13214.1"/>
    <property type="molecule type" value="Genomic_DNA"/>
</dbReference>
<protein>
    <recommendedName>
        <fullName evidence="3">Four helix bundle protein</fullName>
    </recommendedName>
</protein>
<sequence>MSKTSFENLVVYQLAAQLSDEVWDIVKGWPRFERNTIGTQLVRAVDSVGANLAEGAGHGSEADNRRFVYIARGSLYEAKHWLHRAHRRGLLLADDVETLQPMMKKLFPKLNAYLNSIG</sequence>
<gene>
    <name evidence="1" type="ORF">CRI94_11270</name>
</gene>
<dbReference type="InterPro" id="IPR012657">
    <property type="entry name" value="23S_rRNA-intervening_sequence"/>
</dbReference>
<organism evidence="1 2">
    <name type="scientific">Longibacter salinarum</name>
    <dbReference type="NCBI Taxonomy" id="1850348"/>
    <lineage>
        <taxon>Bacteria</taxon>
        <taxon>Pseudomonadati</taxon>
        <taxon>Rhodothermota</taxon>
        <taxon>Rhodothermia</taxon>
        <taxon>Rhodothermales</taxon>
        <taxon>Salisaetaceae</taxon>
        <taxon>Longibacter</taxon>
    </lineage>
</organism>
<dbReference type="RefSeq" id="WP_098075807.1">
    <property type="nucleotide sequence ID" value="NZ_PDEQ01000005.1"/>
</dbReference>
<dbReference type="CDD" id="cd16377">
    <property type="entry name" value="23S_rRNA_IVP_like"/>
    <property type="match status" value="1"/>
</dbReference>
<dbReference type="Gene3D" id="1.20.1440.60">
    <property type="entry name" value="23S rRNA-intervening sequence"/>
    <property type="match status" value="1"/>
</dbReference>
<evidence type="ECO:0000313" key="2">
    <source>
        <dbReference type="Proteomes" id="UP000220102"/>
    </source>
</evidence>
<keyword evidence="2" id="KW-1185">Reference proteome</keyword>
<name>A0A2A8CXA0_9BACT</name>